<dbReference type="Proteomes" id="UP000005536">
    <property type="component" value="Unassembled WGS sequence"/>
</dbReference>
<evidence type="ECO:0000313" key="1">
    <source>
        <dbReference type="EMBL" id="EFE49014.1"/>
    </source>
</evidence>
<gene>
    <name evidence="1" type="ORF">NEIELOOT_02211</name>
</gene>
<name>D4DT13_NEIEG</name>
<protein>
    <submittedName>
        <fullName evidence="1">Uncharacterized protein</fullName>
    </submittedName>
</protein>
<comment type="caution">
    <text evidence="1">The sequence shown here is derived from an EMBL/GenBank/DDBJ whole genome shotgun (WGS) entry which is preliminary data.</text>
</comment>
<organism evidence="1 2">
    <name type="scientific">Neisseria elongata subsp. glycolytica ATCC 29315</name>
    <dbReference type="NCBI Taxonomy" id="546263"/>
    <lineage>
        <taxon>Bacteria</taxon>
        <taxon>Pseudomonadati</taxon>
        <taxon>Pseudomonadota</taxon>
        <taxon>Betaproteobacteria</taxon>
        <taxon>Neisseriales</taxon>
        <taxon>Neisseriaceae</taxon>
        <taxon>Neisseria</taxon>
    </lineage>
</organism>
<accession>D4DT13</accession>
<dbReference type="EMBL" id="ADBF01000229">
    <property type="protein sequence ID" value="EFE49014.1"/>
    <property type="molecule type" value="Genomic_DNA"/>
</dbReference>
<evidence type="ECO:0000313" key="2">
    <source>
        <dbReference type="Proteomes" id="UP000005536"/>
    </source>
</evidence>
<proteinExistence type="predicted"/>
<reference evidence="1 2" key="1">
    <citation type="submission" date="2010-02" db="EMBL/GenBank/DDBJ databases">
        <authorList>
            <person name="Weinstock G."/>
            <person name="Sodergren E."/>
            <person name="Clifton S."/>
            <person name="Fulton L."/>
            <person name="Fulton B."/>
            <person name="Courtney L."/>
            <person name="Fronick C."/>
            <person name="Harrison M."/>
            <person name="Strong C."/>
            <person name="Farmer C."/>
            <person name="Delahaunty K."/>
            <person name="Markovic C."/>
            <person name="Hall O."/>
            <person name="Minx P."/>
            <person name="Tomlinson C."/>
            <person name="Mitreva M."/>
            <person name="Nelson J."/>
            <person name="Hou S."/>
            <person name="Wollam A."/>
            <person name="Pepin K.H."/>
            <person name="Johnson M."/>
            <person name="Bhonagiri V."/>
            <person name="Zhang X."/>
            <person name="Suruliraj S."/>
            <person name="Warren W."/>
            <person name="Chinwalla A."/>
            <person name="Mardis E.R."/>
            <person name="Wilson R.K."/>
        </authorList>
    </citation>
    <scope>NUCLEOTIDE SEQUENCE [LARGE SCALE GENOMIC DNA]</scope>
    <source>
        <strain evidence="1 2">ATCC 29315</strain>
    </source>
</reference>
<sequence length="45" mass="5377">MFQTASNFVGLNFLIHLHFLYNCFIRNYFVSCAVSYWKGFSPHKK</sequence>
<dbReference type="AlphaFoldDB" id="D4DT13"/>